<comment type="caution">
    <text evidence="2">The sequence shown here is derived from an EMBL/GenBank/DDBJ whole genome shotgun (WGS) entry which is preliminary data.</text>
</comment>
<protein>
    <submittedName>
        <fullName evidence="2">Uncharacterized protein</fullName>
    </submittedName>
</protein>
<evidence type="ECO:0000313" key="3">
    <source>
        <dbReference type="Proteomes" id="UP000657918"/>
    </source>
</evidence>
<sequence length="117" mass="13228">MASLDLGAEIKIQRRGAIKQSKDPFEAAYVEEEESPPESPIVRDDYDTQSSNVVTATPDYQSFVDAQDDDEFGRQGNDSIHPSDNPSTSRPTMNSAWVLSFQRWLLLMIQIKCQRAF</sequence>
<organism evidence="2 3">
    <name type="scientific">Salix dunnii</name>
    <dbReference type="NCBI Taxonomy" id="1413687"/>
    <lineage>
        <taxon>Eukaryota</taxon>
        <taxon>Viridiplantae</taxon>
        <taxon>Streptophyta</taxon>
        <taxon>Embryophyta</taxon>
        <taxon>Tracheophyta</taxon>
        <taxon>Spermatophyta</taxon>
        <taxon>Magnoliopsida</taxon>
        <taxon>eudicotyledons</taxon>
        <taxon>Gunneridae</taxon>
        <taxon>Pentapetalae</taxon>
        <taxon>rosids</taxon>
        <taxon>fabids</taxon>
        <taxon>Malpighiales</taxon>
        <taxon>Salicaceae</taxon>
        <taxon>Saliceae</taxon>
        <taxon>Salix</taxon>
    </lineage>
</organism>
<reference evidence="2 3" key="1">
    <citation type="submission" date="2020-10" db="EMBL/GenBank/DDBJ databases">
        <title>Plant Genome Project.</title>
        <authorList>
            <person name="Zhang R.-G."/>
        </authorList>
    </citation>
    <scope>NUCLEOTIDE SEQUENCE [LARGE SCALE GENOMIC DNA]</scope>
    <source>
        <strain evidence="2">FAFU-HL-1</strain>
        <tissue evidence="2">Leaf</tissue>
    </source>
</reference>
<dbReference type="AlphaFoldDB" id="A0A835K7P4"/>
<proteinExistence type="predicted"/>
<feature type="compositionally biased region" description="Polar residues" evidence="1">
    <location>
        <begin position="76"/>
        <end position="92"/>
    </location>
</feature>
<feature type="compositionally biased region" description="Polar residues" evidence="1">
    <location>
        <begin position="48"/>
        <end position="60"/>
    </location>
</feature>
<evidence type="ECO:0000313" key="2">
    <source>
        <dbReference type="EMBL" id="KAF9682197.1"/>
    </source>
</evidence>
<keyword evidence="3" id="KW-1185">Reference proteome</keyword>
<dbReference type="Proteomes" id="UP000657918">
    <property type="component" value="Unassembled WGS sequence"/>
</dbReference>
<dbReference type="OrthoDB" id="28335at2759"/>
<feature type="region of interest" description="Disordered" evidence="1">
    <location>
        <begin position="17"/>
        <end position="92"/>
    </location>
</feature>
<gene>
    <name evidence="2" type="ORF">SADUNF_Sadunf05G0083600</name>
</gene>
<name>A0A835K7P4_9ROSI</name>
<evidence type="ECO:0000256" key="1">
    <source>
        <dbReference type="SAM" id="MobiDB-lite"/>
    </source>
</evidence>
<accession>A0A835K7P4</accession>
<dbReference type="EMBL" id="JADGMS010000005">
    <property type="protein sequence ID" value="KAF9682197.1"/>
    <property type="molecule type" value="Genomic_DNA"/>
</dbReference>